<dbReference type="EMBL" id="JADNYJ010000395">
    <property type="protein sequence ID" value="KAF8869882.1"/>
    <property type="molecule type" value="Genomic_DNA"/>
</dbReference>
<evidence type="ECO:0000313" key="2">
    <source>
        <dbReference type="EMBL" id="KAF8869882.1"/>
    </source>
</evidence>
<organism evidence="2 3">
    <name type="scientific">Gymnopilus junonius</name>
    <name type="common">Spectacular rustgill mushroom</name>
    <name type="synonym">Gymnopilus spectabilis subsp. junonius</name>
    <dbReference type="NCBI Taxonomy" id="109634"/>
    <lineage>
        <taxon>Eukaryota</taxon>
        <taxon>Fungi</taxon>
        <taxon>Dikarya</taxon>
        <taxon>Basidiomycota</taxon>
        <taxon>Agaricomycotina</taxon>
        <taxon>Agaricomycetes</taxon>
        <taxon>Agaricomycetidae</taxon>
        <taxon>Agaricales</taxon>
        <taxon>Agaricineae</taxon>
        <taxon>Hymenogastraceae</taxon>
        <taxon>Gymnopilus</taxon>
    </lineage>
</organism>
<gene>
    <name evidence="2" type="ORF">CPB84DRAFT_1803306</name>
</gene>
<feature type="transmembrane region" description="Helical" evidence="1">
    <location>
        <begin position="424"/>
        <end position="450"/>
    </location>
</feature>
<feature type="transmembrane region" description="Helical" evidence="1">
    <location>
        <begin position="63"/>
        <end position="83"/>
    </location>
</feature>
<name>A0A9P5N7J1_GYMJU</name>
<reference evidence="2" key="1">
    <citation type="submission" date="2020-11" db="EMBL/GenBank/DDBJ databases">
        <authorList>
            <consortium name="DOE Joint Genome Institute"/>
            <person name="Ahrendt S."/>
            <person name="Riley R."/>
            <person name="Andreopoulos W."/>
            <person name="LaButti K."/>
            <person name="Pangilinan J."/>
            <person name="Ruiz-duenas F.J."/>
            <person name="Barrasa J.M."/>
            <person name="Sanchez-Garcia M."/>
            <person name="Camarero S."/>
            <person name="Miyauchi S."/>
            <person name="Serrano A."/>
            <person name="Linde D."/>
            <person name="Babiker R."/>
            <person name="Drula E."/>
            <person name="Ayuso-Fernandez I."/>
            <person name="Pacheco R."/>
            <person name="Padilla G."/>
            <person name="Ferreira P."/>
            <person name="Barriuso J."/>
            <person name="Kellner H."/>
            <person name="Castanera R."/>
            <person name="Alfaro M."/>
            <person name="Ramirez L."/>
            <person name="Pisabarro A.G."/>
            <person name="Kuo A."/>
            <person name="Tritt A."/>
            <person name="Lipzen A."/>
            <person name="He G."/>
            <person name="Yan M."/>
            <person name="Ng V."/>
            <person name="Cullen D."/>
            <person name="Martin F."/>
            <person name="Rosso M.-N."/>
            <person name="Henrissat B."/>
            <person name="Hibbett D."/>
            <person name="Martinez A.T."/>
            <person name="Grigoriev I.V."/>
        </authorList>
    </citation>
    <scope>NUCLEOTIDE SEQUENCE</scope>
    <source>
        <strain evidence="2">AH 44721</strain>
    </source>
</reference>
<protein>
    <submittedName>
        <fullName evidence="2">Uncharacterized protein</fullName>
    </submittedName>
</protein>
<accession>A0A9P5N7J1</accession>
<comment type="caution">
    <text evidence="2">The sequence shown here is derived from an EMBL/GenBank/DDBJ whole genome shotgun (WGS) entry which is preliminary data.</text>
</comment>
<feature type="transmembrane region" description="Helical" evidence="1">
    <location>
        <begin position="456"/>
        <end position="483"/>
    </location>
</feature>
<keyword evidence="1" id="KW-0472">Membrane</keyword>
<proteinExistence type="predicted"/>
<feature type="transmembrane region" description="Helical" evidence="1">
    <location>
        <begin position="495"/>
        <end position="519"/>
    </location>
</feature>
<feature type="transmembrane region" description="Helical" evidence="1">
    <location>
        <begin position="227"/>
        <end position="245"/>
    </location>
</feature>
<evidence type="ECO:0000313" key="3">
    <source>
        <dbReference type="Proteomes" id="UP000724874"/>
    </source>
</evidence>
<feature type="transmembrane region" description="Helical" evidence="1">
    <location>
        <begin position="12"/>
        <end position="29"/>
    </location>
</feature>
<dbReference type="AlphaFoldDB" id="A0A9P5N7J1"/>
<dbReference type="PANTHER" id="PTHR35043:SF7">
    <property type="entry name" value="TRANSCRIPTION FACTOR DOMAIN-CONTAINING PROTEIN"/>
    <property type="match status" value="1"/>
</dbReference>
<dbReference type="OrthoDB" id="9451547at2759"/>
<dbReference type="Proteomes" id="UP000724874">
    <property type="component" value="Unassembled WGS sequence"/>
</dbReference>
<evidence type="ECO:0000256" key="1">
    <source>
        <dbReference type="SAM" id="Phobius"/>
    </source>
</evidence>
<dbReference type="PANTHER" id="PTHR35043">
    <property type="entry name" value="TRANSCRIPTION FACTOR DOMAIN-CONTAINING PROTEIN"/>
    <property type="match status" value="1"/>
</dbReference>
<keyword evidence="3" id="KW-1185">Reference proteome</keyword>
<feature type="transmembrane region" description="Helical" evidence="1">
    <location>
        <begin position="104"/>
        <end position="124"/>
    </location>
</feature>
<keyword evidence="1" id="KW-0812">Transmembrane</keyword>
<keyword evidence="1" id="KW-1133">Transmembrane helix</keyword>
<sequence>MAIKLSGLGNKPLVLYTMLVTLGFVLIAQNGGLASPLSNVANSTVQSTLQQQLPSPSYQNQRSLWDILWGCLATIFACTWVSVHPNIPDPNDGIFRILLRRLELMLWATLVPELVLFWALRQFMGAYMISRSFRAYGWTMTHAHFLQMGGFRLAARDDSDSDKALHPQEFHDLLQAKKLAFPRITKDEIQDRSKGDQLSKGLAIAQTSWFIIQCISRKVQGLAITQLEIATVALAFFNALMYFFWWNKPFDVRSCVTLYERSSPLPAPIFVDLYDEHDRLSQGSVVSNDFEPTYTGTQLSVSESPHPFEGRSNYGDEVDITIHGTQEIEQQGVSTHEAKSISTTVSINDEESSSTVDFTTLKSSRPFFLCNVLLVHGIKTVSRRLRSMWTRDREASEYFHDLKVPTFFAYANNNWLRRNIRKNILSFCTIEVIGTLFGLIHCIGWLLSFPSHAEKVIWQTCSVIVTVIPFIFLVAHGIVLSLLGARIATRPAEVLVRFLPVFATPYLVARIMLLTEAFISLRRLPDSAYGVVQWTDFIPHFR</sequence>